<accession>A0A846ZKW8</accession>
<evidence type="ECO:0000256" key="2">
    <source>
        <dbReference type="ARBA" id="ARBA00022989"/>
    </source>
</evidence>
<keyword evidence="1 4" id="KW-0812">Transmembrane</keyword>
<dbReference type="GO" id="GO:0022857">
    <property type="term" value="F:transmembrane transporter activity"/>
    <property type="evidence" value="ECO:0007669"/>
    <property type="project" value="InterPro"/>
</dbReference>
<evidence type="ECO:0000256" key="1">
    <source>
        <dbReference type="ARBA" id="ARBA00022692"/>
    </source>
</evidence>
<dbReference type="InterPro" id="IPR011701">
    <property type="entry name" value="MFS"/>
</dbReference>
<feature type="transmembrane region" description="Helical" evidence="4">
    <location>
        <begin position="112"/>
        <end position="133"/>
    </location>
</feature>
<keyword evidence="3 4" id="KW-0472">Membrane</keyword>
<dbReference type="InterPro" id="IPR020846">
    <property type="entry name" value="MFS_dom"/>
</dbReference>
<feature type="transmembrane region" description="Helical" evidence="4">
    <location>
        <begin position="145"/>
        <end position="164"/>
    </location>
</feature>
<dbReference type="EMBL" id="JAAZQD010000002">
    <property type="protein sequence ID" value="NKZ38442.1"/>
    <property type="molecule type" value="Genomic_DNA"/>
</dbReference>
<feature type="transmembrane region" description="Helical" evidence="4">
    <location>
        <begin position="88"/>
        <end position="106"/>
    </location>
</feature>
<organism evidence="6 7">
    <name type="scientific">Oleiagrimonas citrea</name>
    <dbReference type="NCBI Taxonomy" id="1665687"/>
    <lineage>
        <taxon>Bacteria</taxon>
        <taxon>Pseudomonadati</taxon>
        <taxon>Pseudomonadota</taxon>
        <taxon>Gammaproteobacteria</taxon>
        <taxon>Lysobacterales</taxon>
        <taxon>Rhodanobacteraceae</taxon>
        <taxon>Oleiagrimonas</taxon>
    </lineage>
</organism>
<evidence type="ECO:0000313" key="6">
    <source>
        <dbReference type="EMBL" id="NKZ38442.1"/>
    </source>
</evidence>
<evidence type="ECO:0000313" key="7">
    <source>
        <dbReference type="Proteomes" id="UP000541636"/>
    </source>
</evidence>
<evidence type="ECO:0000256" key="4">
    <source>
        <dbReference type="SAM" id="Phobius"/>
    </source>
</evidence>
<sequence length="404" mass="41751">MTLSSTSSASPDDAAGGISAGLTVLLAAACGLLVANLYYAQPLVGPIHRALGLSAEAAGLIVTLTQAGYGIGLLFIVPLGDRLENRRLVVGLVLLCALASLAAAFAQGPDTYLIAAMLIGICAVGAQVLVPYAAHLAPEQRRGQVVGNVVSGIMLGIMFARPLASFLTDAFGWRAVFFLATALMAALAALLRWRMPPRHAHEQTMSYAALLASLPGLMRDTPVLRRRALYHAGLFGAFSLFWTAVPLQLADTFGLSQNGIAVFALVGVAGAISAPIAGRIADRGWSHGATALAILGAMLALALSYVGHVAGDLRLVTLAAAGVLLDFSVTANLVLGQRAIYSLGAAERGRLNGLFMATFFVGGAVGSALGGWAYAHGGWPLTLAAGLILPGLSLLYFLTERRPR</sequence>
<proteinExistence type="predicted"/>
<dbReference type="PROSITE" id="PS50850">
    <property type="entry name" value="MFS"/>
    <property type="match status" value="1"/>
</dbReference>
<keyword evidence="7" id="KW-1185">Reference proteome</keyword>
<feature type="domain" description="Major facilitator superfamily (MFS) profile" evidence="5">
    <location>
        <begin position="22"/>
        <end position="403"/>
    </location>
</feature>
<evidence type="ECO:0000256" key="3">
    <source>
        <dbReference type="ARBA" id="ARBA00023136"/>
    </source>
</evidence>
<dbReference type="SUPFAM" id="SSF103473">
    <property type="entry name" value="MFS general substrate transporter"/>
    <property type="match status" value="1"/>
</dbReference>
<feature type="transmembrane region" description="Helical" evidence="4">
    <location>
        <begin position="228"/>
        <end position="247"/>
    </location>
</feature>
<feature type="transmembrane region" description="Helical" evidence="4">
    <location>
        <begin position="289"/>
        <end position="307"/>
    </location>
</feature>
<evidence type="ECO:0000259" key="5">
    <source>
        <dbReference type="PROSITE" id="PS50850"/>
    </source>
</evidence>
<feature type="transmembrane region" description="Helical" evidence="4">
    <location>
        <begin position="354"/>
        <end position="375"/>
    </location>
</feature>
<name>A0A846ZKW8_9GAMM</name>
<feature type="transmembrane region" description="Helical" evidence="4">
    <location>
        <begin position="259"/>
        <end position="277"/>
    </location>
</feature>
<dbReference type="InterPro" id="IPR036259">
    <property type="entry name" value="MFS_trans_sf"/>
</dbReference>
<feature type="transmembrane region" description="Helical" evidence="4">
    <location>
        <begin position="51"/>
        <end position="76"/>
    </location>
</feature>
<dbReference type="Proteomes" id="UP000541636">
    <property type="component" value="Unassembled WGS sequence"/>
</dbReference>
<dbReference type="PANTHER" id="PTHR42910:SF1">
    <property type="entry name" value="MAJOR FACILITATOR SUPERFAMILY (MFS) PROFILE DOMAIN-CONTAINING PROTEIN"/>
    <property type="match status" value="1"/>
</dbReference>
<feature type="transmembrane region" description="Helical" evidence="4">
    <location>
        <begin position="20"/>
        <end position="39"/>
    </location>
</feature>
<protein>
    <submittedName>
        <fullName evidence="6">MFS transporter</fullName>
    </submittedName>
</protein>
<gene>
    <name evidence="6" type="ORF">HF690_05660</name>
</gene>
<feature type="transmembrane region" description="Helical" evidence="4">
    <location>
        <begin position="170"/>
        <end position="191"/>
    </location>
</feature>
<dbReference type="Gene3D" id="1.20.1250.20">
    <property type="entry name" value="MFS general substrate transporter like domains"/>
    <property type="match status" value="2"/>
</dbReference>
<feature type="transmembrane region" description="Helical" evidence="4">
    <location>
        <begin position="313"/>
        <end position="334"/>
    </location>
</feature>
<reference evidence="6 7" key="1">
    <citation type="journal article" date="2017" name="Int. J. Syst. Evol. Microbiol.">
        <title>Oleiagrimonas citrea sp. nov., a marine bacterium isolated from tidal flat sediment and emended description of the genus Oleiagrimonas Fang et al. 2015 and Oleiagrimonas soli.</title>
        <authorList>
            <person name="Yang S.H."/>
            <person name="Seo H.S."/>
            <person name="Seong C.N."/>
            <person name="Kwon K.K."/>
        </authorList>
    </citation>
    <scope>NUCLEOTIDE SEQUENCE [LARGE SCALE GENOMIC DNA]</scope>
    <source>
        <strain evidence="6 7">MEBiC09124</strain>
    </source>
</reference>
<keyword evidence="2 4" id="KW-1133">Transmembrane helix</keyword>
<dbReference type="Pfam" id="PF07690">
    <property type="entry name" value="MFS_1"/>
    <property type="match status" value="1"/>
</dbReference>
<comment type="caution">
    <text evidence="6">The sequence shown here is derived from an EMBL/GenBank/DDBJ whole genome shotgun (WGS) entry which is preliminary data.</text>
</comment>
<dbReference type="CDD" id="cd17324">
    <property type="entry name" value="MFS_NepI_like"/>
    <property type="match status" value="1"/>
</dbReference>
<dbReference type="AlphaFoldDB" id="A0A846ZKW8"/>
<dbReference type="RefSeq" id="WP_168608763.1">
    <property type="nucleotide sequence ID" value="NZ_JAAZQD010000002.1"/>
</dbReference>
<feature type="transmembrane region" description="Helical" evidence="4">
    <location>
        <begin position="381"/>
        <end position="399"/>
    </location>
</feature>
<dbReference type="PANTHER" id="PTHR42910">
    <property type="entry name" value="TRANSPORTER SCO4007-RELATED"/>
    <property type="match status" value="1"/>
</dbReference>